<evidence type="ECO:0000256" key="4">
    <source>
        <dbReference type="PROSITE-ProRule" id="PRU00035"/>
    </source>
</evidence>
<evidence type="ECO:0000313" key="7">
    <source>
        <dbReference type="EMBL" id="GFH50969.1"/>
    </source>
</evidence>
<dbReference type="GO" id="GO:0017025">
    <property type="term" value="F:TBP-class protein binding"/>
    <property type="evidence" value="ECO:0007669"/>
    <property type="project" value="InterPro"/>
</dbReference>
<dbReference type="Gene3D" id="1.20.920.10">
    <property type="entry name" value="Bromodomain-like"/>
    <property type="match status" value="1"/>
</dbReference>
<dbReference type="InterPro" id="IPR022591">
    <property type="entry name" value="TAF1_HAT_dom"/>
</dbReference>
<dbReference type="Proteomes" id="UP001054902">
    <property type="component" value="Unassembled WGS sequence"/>
</dbReference>
<dbReference type="GO" id="GO:0051123">
    <property type="term" value="P:RNA polymerase II preinitiation complex assembly"/>
    <property type="evidence" value="ECO:0007669"/>
    <property type="project" value="TreeGrafter"/>
</dbReference>
<dbReference type="SMART" id="SM00297">
    <property type="entry name" value="BROMO"/>
    <property type="match status" value="1"/>
</dbReference>
<dbReference type="InterPro" id="IPR036427">
    <property type="entry name" value="Bromodomain-like_sf"/>
</dbReference>
<feature type="region of interest" description="Disordered" evidence="5">
    <location>
        <begin position="160"/>
        <end position="191"/>
    </location>
</feature>
<gene>
    <name evidence="7" type="ORF">CTEN210_07445</name>
</gene>
<dbReference type="PANTHER" id="PTHR13900">
    <property type="entry name" value="TRANSCRIPTION INITIATION FACTOR TFIID"/>
    <property type="match status" value="1"/>
</dbReference>
<accession>A0AAD3CUS6</accession>
<evidence type="ECO:0000256" key="5">
    <source>
        <dbReference type="SAM" id="MobiDB-lite"/>
    </source>
</evidence>
<feature type="domain" description="Bromo" evidence="6">
    <location>
        <begin position="1297"/>
        <end position="1366"/>
    </location>
</feature>
<name>A0AAD3CUS6_9STRA</name>
<dbReference type="PANTHER" id="PTHR13900:SF0">
    <property type="entry name" value="TRANSCRIPTION INITIATION FACTOR TFIID SUBUNIT 1"/>
    <property type="match status" value="1"/>
</dbReference>
<evidence type="ECO:0000313" key="8">
    <source>
        <dbReference type="Proteomes" id="UP001054902"/>
    </source>
</evidence>
<dbReference type="InterPro" id="IPR040240">
    <property type="entry name" value="TAF1"/>
</dbReference>
<feature type="region of interest" description="Disordered" evidence="5">
    <location>
        <begin position="992"/>
        <end position="1049"/>
    </location>
</feature>
<evidence type="ECO:0000256" key="3">
    <source>
        <dbReference type="ARBA" id="ARBA00023242"/>
    </source>
</evidence>
<dbReference type="EMBL" id="BLLK01000045">
    <property type="protein sequence ID" value="GFH50969.1"/>
    <property type="molecule type" value="Genomic_DNA"/>
</dbReference>
<comment type="caution">
    <text evidence="7">The sequence shown here is derived from an EMBL/GenBank/DDBJ whole genome shotgun (WGS) entry which is preliminary data.</text>
</comment>
<dbReference type="Pfam" id="PF12157">
    <property type="entry name" value="DUF3591"/>
    <property type="match status" value="2"/>
</dbReference>
<dbReference type="Pfam" id="PF00439">
    <property type="entry name" value="Bromodomain"/>
    <property type="match status" value="1"/>
</dbReference>
<protein>
    <submittedName>
        <fullName evidence="7">Transcription initiation factor TFIID subunit 1</fullName>
    </submittedName>
</protein>
<dbReference type="GO" id="GO:0005669">
    <property type="term" value="C:transcription factor TFIID complex"/>
    <property type="evidence" value="ECO:0007669"/>
    <property type="project" value="InterPro"/>
</dbReference>
<evidence type="ECO:0000259" key="6">
    <source>
        <dbReference type="PROSITE" id="PS50014"/>
    </source>
</evidence>
<organism evidence="7 8">
    <name type="scientific">Chaetoceros tenuissimus</name>
    <dbReference type="NCBI Taxonomy" id="426638"/>
    <lineage>
        <taxon>Eukaryota</taxon>
        <taxon>Sar</taxon>
        <taxon>Stramenopiles</taxon>
        <taxon>Ochrophyta</taxon>
        <taxon>Bacillariophyta</taxon>
        <taxon>Coscinodiscophyceae</taxon>
        <taxon>Chaetocerotophycidae</taxon>
        <taxon>Chaetocerotales</taxon>
        <taxon>Chaetocerotaceae</taxon>
        <taxon>Chaetoceros</taxon>
    </lineage>
</organism>
<feature type="compositionally biased region" description="Basic and acidic residues" evidence="5">
    <location>
        <begin position="1005"/>
        <end position="1015"/>
    </location>
</feature>
<feature type="compositionally biased region" description="Basic residues" evidence="5">
    <location>
        <begin position="1234"/>
        <end position="1248"/>
    </location>
</feature>
<feature type="region of interest" description="Disordered" evidence="5">
    <location>
        <begin position="1209"/>
        <end position="1276"/>
    </location>
</feature>
<feature type="region of interest" description="Disordered" evidence="5">
    <location>
        <begin position="1157"/>
        <end position="1184"/>
    </location>
</feature>
<keyword evidence="3" id="KW-0539">Nucleus</keyword>
<dbReference type="GO" id="GO:0016251">
    <property type="term" value="F:RNA polymerase II general transcription initiation factor activity"/>
    <property type="evidence" value="ECO:0007669"/>
    <property type="project" value="InterPro"/>
</dbReference>
<feature type="region of interest" description="Disordered" evidence="5">
    <location>
        <begin position="316"/>
        <end position="346"/>
    </location>
</feature>
<comment type="subcellular location">
    <subcellularLocation>
        <location evidence="1">Nucleus</location>
    </subcellularLocation>
</comment>
<dbReference type="InterPro" id="IPR001487">
    <property type="entry name" value="Bromodomain"/>
</dbReference>
<feature type="compositionally biased region" description="Basic residues" evidence="5">
    <location>
        <begin position="1210"/>
        <end position="1221"/>
    </location>
</feature>
<keyword evidence="2 4" id="KW-0103">Bromodomain</keyword>
<sequence>MSSIADFSAILAKVEKYEAAPVTKITAVEKKKEVSTSTITNNANSKNKRNEYIEKEYDKLPVLMTKKEAEQAKMATELAYRLSLRTPIAKMDREQEGKVDKEKEEQNEKSLFSLVETISLEERIRLENLRRQNDSSLPAAMHEVELGDWESKIDWEGVKTEETKKDSTTITPSSSPQNTPHVVSSLPDPETILSETYNPELEALDLESMICWDGVEVSEEKNKELEKKMSKLILQDGVAGLSVAAKSGAISTVNPTPFNQSDVFKQRMENKDKASSGSVGKLQTDHLAREREIEERQKKRELKEIAKTNRIHSALGKLNMGGTGRRVTSSLMGPGGTERSGRPNKQNIASHDATYVEQLDFINNHVMVKSFMTFGELRHFHRPILPRKIFKPERIMPWQFQVRIFPSNNLMEKKKGRKVGADGALISSYQSNLPIAQKKIRNGSDLSPTEGSLVIIEYSEEMPPIQMTKGMTSKIVNYYRGDRSKCPVSAGGGDRPLRKKKHGNLVEDSNIKAGGANKIERPPRLISNADDTVIDLIGKIPKSKRSSDHSHSKEPKYTILPEGTTEILHAKDQGPFIGQIKDGETQTGLISNLFAAPLFRHEAKNTDFLLIIGKIPTKPEEGSSSMKLPVYIRPMPTSVFVAGQVEAKTKVHPPESKDDKQFFEKFAKYHIAKALQKKQIGLRLDDITQGLFPLSGLPTANFRTITKKVAHFDTTTSIWTLKEEPDKDFESVEALSRAMSPEGVAAYWTAQSTMLRLQDLGIYHLYRTANGVSNLHAALTYLNGQVSAARKRLNHLKKKKKKGLIPNDRLTEYEEVEKKLTEQYNNLKRKGEVATFIYEELQLASWKITGDFIDVHKKGNGEMQLTGLGDPSGINAAYNFVRKIDKEKKIAPNSDGALNARVKKITGTQNDLRKLNMKQMADILRSYGMEQKQIKELKRWDRVHCIRDLSTKAASDNMGDGLERFARGEKLKLRDQQKIYNDRIQEIWHRQKGALQVSDDSPDMIGRDGVDRNEETPMEEDDDLKKPADEDEDDEDEEDDDDFFNDFQDEFDNTGAVNELVSNQLRSEGGKGKGIRMQGDTRDAMELAAFKKQEMEDRREQMNMDAISDSNSTRPASSLARRGGVVIRRKITKTNPDGTQTVKFKFFIEKDEVEKVMNEKKPTTAQEPKKGRRKGRKPAIEVVHRHDGTINPVGHALFEEEYEDGMFQMQRKRRGGRGRSRKQSEDDDFSPMRAGRKGKAGDKKSKRKRSEDDEYDMLVNTIRRKGTTNRKERGAARERMPHVMFADRLEQIRLEVEKRPQSGPFHRPVARSFNKYYEKIKKPIDLSKIRDKIQRYDYRATYDFMKDFELMKNNAIAFNGIGSHLAKEATSIYDYVKLTIEQNRADFDQLEVLVEDQMTTGRRSLSGTTTPHLPSNMLGGQTANVMIDGENTTLNLGNIQGLFNHDDSD</sequence>
<dbReference type="SUPFAM" id="SSF47370">
    <property type="entry name" value="Bromodomain"/>
    <property type="match status" value="1"/>
</dbReference>
<reference evidence="7 8" key="1">
    <citation type="journal article" date="2021" name="Sci. Rep.">
        <title>The genome of the diatom Chaetoceros tenuissimus carries an ancient integrated fragment of an extant virus.</title>
        <authorList>
            <person name="Hongo Y."/>
            <person name="Kimura K."/>
            <person name="Takaki Y."/>
            <person name="Yoshida Y."/>
            <person name="Baba S."/>
            <person name="Kobayashi G."/>
            <person name="Nagasaki K."/>
            <person name="Hano T."/>
            <person name="Tomaru Y."/>
        </authorList>
    </citation>
    <scope>NUCLEOTIDE SEQUENCE [LARGE SCALE GENOMIC DNA]</scope>
    <source>
        <strain evidence="7 8">NIES-3715</strain>
    </source>
</reference>
<feature type="compositionally biased region" description="Acidic residues" evidence="5">
    <location>
        <begin position="1029"/>
        <end position="1049"/>
    </location>
</feature>
<evidence type="ECO:0000256" key="1">
    <source>
        <dbReference type="ARBA" id="ARBA00004123"/>
    </source>
</evidence>
<proteinExistence type="predicted"/>
<dbReference type="GO" id="GO:0004402">
    <property type="term" value="F:histone acetyltransferase activity"/>
    <property type="evidence" value="ECO:0007669"/>
    <property type="project" value="InterPro"/>
</dbReference>
<dbReference type="PROSITE" id="PS50014">
    <property type="entry name" value="BROMODOMAIN_2"/>
    <property type="match status" value="1"/>
</dbReference>
<keyword evidence="8" id="KW-1185">Reference proteome</keyword>
<dbReference type="CDD" id="cd04369">
    <property type="entry name" value="Bromodomain"/>
    <property type="match status" value="1"/>
</dbReference>
<evidence type="ECO:0000256" key="2">
    <source>
        <dbReference type="ARBA" id="ARBA00023117"/>
    </source>
</evidence>
<feature type="compositionally biased region" description="Polar residues" evidence="5">
    <location>
        <begin position="168"/>
        <end position="182"/>
    </location>
</feature>